<evidence type="ECO:0000256" key="1">
    <source>
        <dbReference type="ARBA" id="ARBA00023002"/>
    </source>
</evidence>
<keyword evidence="2 3" id="KW-0503">Monooxygenase</keyword>
<accession>A0A126SY19</accession>
<proteinExistence type="predicted"/>
<dbReference type="Pfam" id="PF02332">
    <property type="entry name" value="Phenol_Hydrox"/>
    <property type="match status" value="1"/>
</dbReference>
<dbReference type="Gene3D" id="1.10.620.20">
    <property type="entry name" value="Ribonucleotide Reductase, subunit A"/>
    <property type="match status" value="1"/>
</dbReference>
<organism evidence="3">
    <name type="scientific">uncultured bacterium UPO45</name>
    <dbReference type="NCBI Taxonomy" id="1776970"/>
    <lineage>
        <taxon>Bacteria</taxon>
        <taxon>environmental samples</taxon>
    </lineage>
</organism>
<sequence>MTRSLTKAYERVKNIDWEPTYIAPEEKYVEPTRFHLPKKAVDPFKTSIREYFTMEREKESRHYAILEAASRFQSTTPDPRWMEGMKFGLSNLSALEYSAGRQMGRMARVVAPMELRQGYMMQVLDEMRHTQLEMNTLRHHMRTWTDPAGYDLALQASGTSVGGGIFRSMCEDFTTCDAVETSIGLQTFIETAFSNVFFIGLSSAATLSGDSILASTMLTIQSDESRHMANGYATLMTLLSDDRNIPLIQDVFDKWSWRGHMGFEVGLALFADYFVRHKTESAKEMSHRWVLEDYYGGFYKKLEKYGIKEPRWLPDIIKNIEWASHSAAVYLFGAWPVFFHRYDPIDEREMDWFEKKYPGWYGYYGKFWETYKQMTDPDARMLVTKELGGLPAFCQVCQLPGIFPRPDASTGRTVEKDGRTLCFCSAGCEWIYEKDPMHYSGFKSFYDLYDGWDLADVILELGYLREDGKTLIAQPVLEPKRMWTVDDVRACRYEVVSPLRQAAAQH</sequence>
<name>A0A126SY19_9BACT</name>
<protein>
    <submittedName>
        <fullName evidence="3">Methane monooxygenase</fullName>
    </submittedName>
</protein>
<dbReference type="AlphaFoldDB" id="A0A126SY19"/>
<dbReference type="InterPro" id="IPR012348">
    <property type="entry name" value="RNR-like"/>
</dbReference>
<dbReference type="InterPro" id="IPR009078">
    <property type="entry name" value="Ferritin-like_SF"/>
</dbReference>
<dbReference type="SUPFAM" id="SSF47240">
    <property type="entry name" value="Ferritin-like"/>
    <property type="match status" value="1"/>
</dbReference>
<reference evidence="3" key="1">
    <citation type="journal article" date="2016" name="Appl. Environ. Microbiol.">
        <title>Functional Metagenomics of a Biostimulated Petroleum-Contaminated Soil Reveals an Extraordinary Diversity of Extradiol Dioxygenases.</title>
        <authorList>
            <person name="Terron-Gonzalez L."/>
            <person name="Martin-Cabello G."/>
            <person name="Ferrer M."/>
            <person name="Santero E."/>
        </authorList>
    </citation>
    <scope>NUCLEOTIDE SEQUENCE</scope>
</reference>
<dbReference type="InterPro" id="IPR003430">
    <property type="entry name" value="Phenol_Hydrox"/>
</dbReference>
<keyword evidence="1" id="KW-0560">Oxidoreductase</keyword>
<evidence type="ECO:0000313" key="3">
    <source>
        <dbReference type="EMBL" id="AMK59197.1"/>
    </source>
</evidence>
<dbReference type="EMBL" id="KU144973">
    <property type="protein sequence ID" value="AMK59197.1"/>
    <property type="molecule type" value="Genomic_DNA"/>
</dbReference>
<evidence type="ECO:0000256" key="2">
    <source>
        <dbReference type="ARBA" id="ARBA00023033"/>
    </source>
</evidence>
<dbReference type="GO" id="GO:0004497">
    <property type="term" value="F:monooxygenase activity"/>
    <property type="evidence" value="ECO:0007669"/>
    <property type="project" value="UniProtKB-KW"/>
</dbReference>